<dbReference type="RefSeq" id="WP_134752390.1">
    <property type="nucleotide sequence ID" value="NZ_MYFO02000004.1"/>
</dbReference>
<proteinExistence type="predicted"/>
<dbReference type="Proteomes" id="UP000298246">
    <property type="component" value="Unassembled WGS sequence"/>
</dbReference>
<comment type="caution">
    <text evidence="1">The sequence shown here is derived from an EMBL/GenBank/DDBJ whole genome shotgun (WGS) entry which is preliminary data.</text>
</comment>
<evidence type="ECO:0000313" key="2">
    <source>
        <dbReference type="Proteomes" id="UP000298246"/>
    </source>
</evidence>
<dbReference type="EMBL" id="MYFO01000010">
    <property type="protein sequence ID" value="TFE88294.1"/>
    <property type="molecule type" value="Genomic_DNA"/>
</dbReference>
<reference evidence="1 2" key="1">
    <citation type="submission" date="2017-03" db="EMBL/GenBank/DDBJ databases">
        <title>Isolation of Levoglucosan Utilizing Bacteria.</title>
        <authorList>
            <person name="Arya A.S."/>
        </authorList>
    </citation>
    <scope>NUCLEOTIDE SEQUENCE [LARGE SCALE GENOMIC DNA]</scope>
    <source>
        <strain evidence="1 2">MEC069</strain>
    </source>
</reference>
<protein>
    <submittedName>
        <fullName evidence="1">Uncharacterized protein</fullName>
    </submittedName>
</protein>
<dbReference type="OrthoDB" id="3034149at2"/>
<dbReference type="InterPro" id="IPR027417">
    <property type="entry name" value="P-loop_NTPase"/>
</dbReference>
<sequence>MGQFHWGSIKEGFRGFENLAYEYVQKEFENASGWNATPKTRDGNKDAFTIVVGYQPYVGAKEEWWMEAKYSTESEKLSRYKLDATIVSAILHGHVSKIIFVTNISIHSKTMIDIRRALESSTNCKEVTFCTKSTLEYWLSKNSSIYNKYFDDPSGGHFEINDLFILEEIKFYSSIDKHVAFREALQVLYEQNTYSAFFSVFSAEERTVKISIDKRMKSFCKCKAKKLHLKKGENTVHIDIYVKEHFSQNGKFISGVLFLIENDLEVLIRSAVNVFPTNNLPLYIHSQHVIEEDIHHSIKAFMKKPMLRIHSLFGDSGIGKTYLLNKIVQTDQLKERDTLYLSFSSDSFKNRRMLLDLVLFILFPFMSLGTTDREYLTKLMNTGYMNDLLIELFDSKDDPDRLSIAMCKYSPELRLLPNITSMNKRFILMDDLHKLFEFEYRFLTFFLQEISLLKFPIFFLLCGQKTFFMSKEYQELKEFYVLTEHPYELGTADLISSIQDHIQLPSNIDENIINALFLNTFVFFKFIQYIKDSGNTLSSIHEFVFAYKMFQESRVVEQYIIDSFRRVFNQDSSVKEWCDQIYRSSNGLDAGINAEKLPKAIDLLLREQLIRFNYEGRLVPFHDIYADVYKKSFGLSRSNLSIAYPNKYEEMHNKISIHSNMDDLKTTAQQIIQLKNEGKYYSILYILESVFMTDSSKLKDLLGDVLYYKLYFVYAYAMANQSKTVSGRPIFEKIYQETKNNLNFEVMYTCTEAISELVNSKYESLDFQEAEELAEDLEKKIEHLVRFHYLQGHKYQSNSYILAQEVKVLILSEKNDSQAELAYKALNHALIKQGKDNVTIMFRYARTLYVRDVEKALELLKQCLESIELRKNNNPKLKQLITFDYLFLQLIMSNNLSSIQELIEHHEKMKENVFNDFRKGVFALSALFYMHFDIDRGNSYLFSDVTVGRKFRPRQEGFYLQNLSLYEIMTGNKEKALVALEQSRKVFSGLKEYVTMIDHNMEVIQNGNFSSNQIRFYTGGTMLTDVYYIDSRCCW</sequence>
<keyword evidence="2" id="KW-1185">Reference proteome</keyword>
<gene>
    <name evidence="1" type="ORF">B5M42_10245</name>
</gene>
<organism evidence="1 2">
    <name type="scientific">Paenibacillus athensensis</name>
    <dbReference type="NCBI Taxonomy" id="1967502"/>
    <lineage>
        <taxon>Bacteria</taxon>
        <taxon>Bacillati</taxon>
        <taxon>Bacillota</taxon>
        <taxon>Bacilli</taxon>
        <taxon>Bacillales</taxon>
        <taxon>Paenibacillaceae</taxon>
        <taxon>Paenibacillus</taxon>
    </lineage>
</organism>
<evidence type="ECO:0000313" key="1">
    <source>
        <dbReference type="EMBL" id="TFE88294.1"/>
    </source>
</evidence>
<accession>A0A4Y8Q322</accession>
<dbReference type="SUPFAM" id="SSF52540">
    <property type="entry name" value="P-loop containing nucleoside triphosphate hydrolases"/>
    <property type="match status" value="1"/>
</dbReference>
<dbReference type="AlphaFoldDB" id="A0A4Y8Q322"/>
<name>A0A4Y8Q322_9BACL</name>